<name>A0AAD9SF71_PHOAM</name>
<proteinExistence type="inferred from homology"/>
<dbReference type="SUPFAM" id="SSF51735">
    <property type="entry name" value="NAD(P)-binding Rossmann-fold domains"/>
    <property type="match status" value="1"/>
</dbReference>
<dbReference type="InterPro" id="IPR036291">
    <property type="entry name" value="NAD(P)-bd_dom_sf"/>
</dbReference>
<sequence>MNCPPSQTKDGYEIHFGTNHVGHALLIKLLAPLLESTIEPSQGADIRLVFVSSVAHKFGPSGGIQFGVLENTGEGVRALYGQSKLANLIYARELVKRHTQWTAVSVHPGTFKRGVCRSRVRAVGSSERFRRPLSLLSESTSKKGLKCQLWAATAKDVVSGEYDEPVGVAGKGSALSQNRALGEKLWDWTEKDLATVMPN</sequence>
<accession>A0AAD9SF71</accession>
<evidence type="ECO:0000313" key="4">
    <source>
        <dbReference type="EMBL" id="KAK2605734.1"/>
    </source>
</evidence>
<keyword evidence="5" id="KW-1185">Reference proteome</keyword>
<dbReference type="EMBL" id="JAUJFL010000004">
    <property type="protein sequence ID" value="KAK2605734.1"/>
    <property type="molecule type" value="Genomic_DNA"/>
</dbReference>
<comment type="similarity">
    <text evidence="1">Belongs to the short-chain dehydrogenases/reductases (SDR) family.</text>
</comment>
<dbReference type="Gene3D" id="3.40.50.720">
    <property type="entry name" value="NAD(P)-binding Rossmann-like Domain"/>
    <property type="match status" value="1"/>
</dbReference>
<keyword evidence="2" id="KW-0521">NADP</keyword>
<dbReference type="PANTHER" id="PTHR24320:SF282">
    <property type="entry name" value="WW DOMAIN-CONTAINING OXIDOREDUCTASE"/>
    <property type="match status" value="1"/>
</dbReference>
<evidence type="ECO:0000256" key="1">
    <source>
        <dbReference type="ARBA" id="ARBA00006484"/>
    </source>
</evidence>
<dbReference type="AlphaFoldDB" id="A0AAD9SF71"/>
<comment type="caution">
    <text evidence="4">The sequence shown here is derived from an EMBL/GenBank/DDBJ whole genome shotgun (WGS) entry which is preliminary data.</text>
</comment>
<evidence type="ECO:0000256" key="2">
    <source>
        <dbReference type="ARBA" id="ARBA00022857"/>
    </source>
</evidence>
<evidence type="ECO:0000256" key="3">
    <source>
        <dbReference type="ARBA" id="ARBA00023002"/>
    </source>
</evidence>
<dbReference type="PANTHER" id="PTHR24320">
    <property type="entry name" value="RETINOL DEHYDROGENASE"/>
    <property type="match status" value="1"/>
</dbReference>
<protein>
    <submittedName>
        <fullName evidence="4">Uncharacterized protein</fullName>
    </submittedName>
</protein>
<evidence type="ECO:0000313" key="5">
    <source>
        <dbReference type="Proteomes" id="UP001265746"/>
    </source>
</evidence>
<reference evidence="4" key="1">
    <citation type="submission" date="2023-06" db="EMBL/GenBank/DDBJ databases">
        <authorList>
            <person name="Noh H."/>
        </authorList>
    </citation>
    <scope>NUCLEOTIDE SEQUENCE</scope>
    <source>
        <strain evidence="4">DUCC20226</strain>
    </source>
</reference>
<keyword evidence="3" id="KW-0560">Oxidoreductase</keyword>
<dbReference type="GO" id="GO:0016491">
    <property type="term" value="F:oxidoreductase activity"/>
    <property type="evidence" value="ECO:0007669"/>
    <property type="project" value="UniProtKB-KW"/>
</dbReference>
<gene>
    <name evidence="4" type="ORF">N8I77_008550</name>
</gene>
<dbReference type="Proteomes" id="UP001265746">
    <property type="component" value="Unassembled WGS sequence"/>
</dbReference>
<organism evidence="4 5">
    <name type="scientific">Phomopsis amygdali</name>
    <name type="common">Fusicoccum amygdali</name>
    <dbReference type="NCBI Taxonomy" id="1214568"/>
    <lineage>
        <taxon>Eukaryota</taxon>
        <taxon>Fungi</taxon>
        <taxon>Dikarya</taxon>
        <taxon>Ascomycota</taxon>
        <taxon>Pezizomycotina</taxon>
        <taxon>Sordariomycetes</taxon>
        <taxon>Sordariomycetidae</taxon>
        <taxon>Diaporthales</taxon>
        <taxon>Diaporthaceae</taxon>
        <taxon>Diaporthe</taxon>
    </lineage>
</organism>